<evidence type="ECO:0008006" key="3">
    <source>
        <dbReference type="Google" id="ProtNLM"/>
    </source>
</evidence>
<dbReference type="GeneID" id="63806498"/>
<evidence type="ECO:0000313" key="1">
    <source>
        <dbReference type="EMBL" id="ORX66445.1"/>
    </source>
</evidence>
<accession>A0A1Y1VZJ5</accession>
<protein>
    <recommendedName>
        <fullName evidence="3">F-box domain-containing protein</fullName>
    </recommendedName>
</protein>
<dbReference type="EMBL" id="MCFD01000015">
    <property type="protein sequence ID" value="ORX66445.1"/>
    <property type="molecule type" value="Genomic_DNA"/>
</dbReference>
<dbReference type="AlphaFoldDB" id="A0A1Y1VZJ5"/>
<dbReference type="InterPro" id="IPR032675">
    <property type="entry name" value="LRR_dom_sf"/>
</dbReference>
<dbReference type="RefSeq" id="XP_040740433.1">
    <property type="nucleotide sequence ID" value="XM_040889850.1"/>
</dbReference>
<evidence type="ECO:0000313" key="2">
    <source>
        <dbReference type="Proteomes" id="UP000193922"/>
    </source>
</evidence>
<keyword evidence="2" id="KW-1185">Reference proteome</keyword>
<dbReference type="SUPFAM" id="SSF52047">
    <property type="entry name" value="RNI-like"/>
    <property type="match status" value="1"/>
</dbReference>
<reference evidence="1 2" key="1">
    <citation type="submission" date="2016-07" db="EMBL/GenBank/DDBJ databases">
        <title>Pervasive Adenine N6-methylation of Active Genes in Fungi.</title>
        <authorList>
            <consortium name="DOE Joint Genome Institute"/>
            <person name="Mondo S.J."/>
            <person name="Dannebaum R.O."/>
            <person name="Kuo R.C."/>
            <person name="Labutti K."/>
            <person name="Haridas S."/>
            <person name="Kuo A."/>
            <person name="Salamov A."/>
            <person name="Ahrendt S.R."/>
            <person name="Lipzen A."/>
            <person name="Sullivan W."/>
            <person name="Andreopoulos W.B."/>
            <person name="Clum A."/>
            <person name="Lindquist E."/>
            <person name="Daum C."/>
            <person name="Ramamoorthy G.K."/>
            <person name="Gryganskyi A."/>
            <person name="Culley D."/>
            <person name="Magnuson J.K."/>
            <person name="James T.Y."/>
            <person name="O'Malley M.A."/>
            <person name="Stajich J.E."/>
            <person name="Spatafora J.W."/>
            <person name="Visel A."/>
            <person name="Grigoriev I.V."/>
        </authorList>
    </citation>
    <scope>NUCLEOTIDE SEQUENCE [LARGE SCALE GENOMIC DNA]</scope>
    <source>
        <strain evidence="1 2">ATCC 12442</strain>
    </source>
</reference>
<name>A0A1Y1VZJ5_9FUNG</name>
<gene>
    <name evidence="1" type="ORF">DL89DRAFT_286181</name>
</gene>
<comment type="caution">
    <text evidence="1">The sequence shown here is derived from an EMBL/GenBank/DDBJ whole genome shotgun (WGS) entry which is preliminary data.</text>
</comment>
<proteinExistence type="predicted"/>
<organism evidence="1 2">
    <name type="scientific">Linderina pennispora</name>
    <dbReference type="NCBI Taxonomy" id="61395"/>
    <lineage>
        <taxon>Eukaryota</taxon>
        <taxon>Fungi</taxon>
        <taxon>Fungi incertae sedis</taxon>
        <taxon>Zoopagomycota</taxon>
        <taxon>Kickxellomycotina</taxon>
        <taxon>Kickxellomycetes</taxon>
        <taxon>Kickxellales</taxon>
        <taxon>Kickxellaceae</taxon>
        <taxon>Linderina</taxon>
    </lineage>
</organism>
<dbReference type="Gene3D" id="3.80.10.10">
    <property type="entry name" value="Ribonuclease Inhibitor"/>
    <property type="match status" value="1"/>
</dbReference>
<sequence>MPRLDQLPDEILARILQVLFDETSDPTVDPNEYPIGDSNEKAFLETAMLSRRLYELGESALCRRAFVKVANDIDDVVEARYGLITRKQRTHLVQRVVLKLSDHPSPVTVTSALHSAGLLQRRWPSVRSLVIDYRGVFRDTPKQYPEIHSMQLAGLLLKSLPNAIALRYQGHAREHYLKRMLGKFVRGSRRCLQSVHLETTELSMFSLNMFRPGLTFLRISAYRGLAASELPKVCARTLEHLAIAGLQPADFWSRFYFDGHALEFANLQTLELNFISPRPTVPLGRPLLAHAVFPRLRDLAISNYKFSINGLLAIFPRAQIRHLKVMEKSTGGQVDILPFVGLQTLVLNDWHNKELERMLELPTFVHPFLDAPPGLRALTLFTLRTCSVQTLRSRGLQRLTYLHLLCYDRISTVDELATIDDFIADGRYAPVHPGITRLDITGYQPEIEDCEGFVEQLVCLMAGLPSLECMSLNGLQDHYTHAIRETITMHLHDTHIAPYIAHLHNVYIQEITE</sequence>
<dbReference type="Proteomes" id="UP000193922">
    <property type="component" value="Unassembled WGS sequence"/>
</dbReference>